<sequence>MDNGKGEHTCLRTECGICGGALLGGVRFLPLASGEVSPEQRPYLDSAIFPMNRNANLNFNSRLLCWDRNCWRCPLSSEVIAIHSDCFRIFSQEVKADDALERLWVAAVSRSSWRMAPSLRLEQDTNVDVDLVYEKAAIQGVPRLRLLSPELVQMVRDHSKPATFWRYISVLSFSRELAAASSDRSLPTSIPLQNFVAWARGREAVLLEPPGEPPVIRLTIDAHGIKEVERLPRRRSYHPWRSDKMVYMIEEASSLGDYNTLYLKLPQHIRGFHIWDLRSPPMLEDCLFSTRIPQSTLFRTVDLEGVSVLHSSIVPSNFTRSMPTHRQIRVRSKHSTGSLTRRARLGYTFREEIIALGVRFAQAGTRGAGGLATQRPYFMVRTKLAGDVFLGPPPRGEGQDIILSQLHPRLFIYNSPNLGPATVFGAYPGAGSNDPLFSPFRQPSLAGGPPPLGNLSTAPLENVTRIQILEDADLGFCRAVVFDYTNGAQRAVGDCRLGVDPAKTYLRPSRICYLPTLYPRGLPSPGLLTRNKAVKVESGSESFHRHDEDGWVCSPLEGTLEFLFSGNQSVITIASGSDDQGV</sequence>
<comment type="caution">
    <text evidence="1">The sequence shown here is derived from an EMBL/GenBank/DDBJ whole genome shotgun (WGS) entry which is preliminary data.</text>
</comment>
<evidence type="ECO:0000313" key="1">
    <source>
        <dbReference type="EMBL" id="KAI1869512.1"/>
    </source>
</evidence>
<accession>A0A9Q0AP20</accession>
<evidence type="ECO:0000313" key="2">
    <source>
        <dbReference type="Proteomes" id="UP000829685"/>
    </source>
</evidence>
<proteinExistence type="predicted"/>
<name>A0A9Q0AP20_9PEZI</name>
<dbReference type="AlphaFoldDB" id="A0A9Q0AP20"/>
<dbReference type="Proteomes" id="UP000829685">
    <property type="component" value="Unassembled WGS sequence"/>
</dbReference>
<gene>
    <name evidence="1" type="ORF">JX265_006602</name>
</gene>
<protein>
    <submittedName>
        <fullName evidence="1">Uncharacterized protein</fullName>
    </submittedName>
</protein>
<organism evidence="1 2">
    <name type="scientific">Neoarthrinium moseri</name>
    <dbReference type="NCBI Taxonomy" id="1658444"/>
    <lineage>
        <taxon>Eukaryota</taxon>
        <taxon>Fungi</taxon>
        <taxon>Dikarya</taxon>
        <taxon>Ascomycota</taxon>
        <taxon>Pezizomycotina</taxon>
        <taxon>Sordariomycetes</taxon>
        <taxon>Xylariomycetidae</taxon>
        <taxon>Amphisphaeriales</taxon>
        <taxon>Apiosporaceae</taxon>
        <taxon>Neoarthrinium</taxon>
    </lineage>
</organism>
<keyword evidence="2" id="KW-1185">Reference proteome</keyword>
<dbReference type="EMBL" id="JAFIMR010000015">
    <property type="protein sequence ID" value="KAI1869512.1"/>
    <property type="molecule type" value="Genomic_DNA"/>
</dbReference>
<reference evidence="1" key="1">
    <citation type="submission" date="2021-03" db="EMBL/GenBank/DDBJ databases">
        <title>Revisited historic fungal species revealed as producer of novel bioactive compounds through whole genome sequencing and comparative genomics.</title>
        <authorList>
            <person name="Vignolle G.A."/>
            <person name="Hochenegger N."/>
            <person name="Mach R.L."/>
            <person name="Mach-Aigner A.R."/>
            <person name="Javad Rahimi M."/>
            <person name="Salim K.A."/>
            <person name="Chan C.M."/>
            <person name="Lim L.B.L."/>
            <person name="Cai F."/>
            <person name="Druzhinina I.S."/>
            <person name="U'Ren J.M."/>
            <person name="Derntl C."/>
        </authorList>
    </citation>
    <scope>NUCLEOTIDE SEQUENCE</scope>
    <source>
        <strain evidence="1">TUCIM 5799</strain>
    </source>
</reference>